<comment type="caution">
    <text evidence="1">The sequence shown here is derived from an EMBL/GenBank/DDBJ whole genome shotgun (WGS) entry which is preliminary data.</text>
</comment>
<reference evidence="1 2" key="1">
    <citation type="submission" date="2020-08" db="EMBL/GenBank/DDBJ databases">
        <title>Genomic Encyclopedia of Type Strains, Phase IV (KMG-IV): sequencing the most valuable type-strain genomes for metagenomic binning, comparative biology and taxonomic classification.</title>
        <authorList>
            <person name="Goeker M."/>
        </authorList>
    </citation>
    <scope>NUCLEOTIDE SEQUENCE [LARGE SCALE GENOMIC DNA]</scope>
    <source>
        <strain evidence="1 2">DSM 101791</strain>
    </source>
</reference>
<dbReference type="AlphaFoldDB" id="A0A7W8GEP0"/>
<dbReference type="SUPFAM" id="SSF53474">
    <property type="entry name" value="alpha/beta-Hydrolases"/>
    <property type="match status" value="1"/>
</dbReference>
<dbReference type="InterPro" id="IPR029058">
    <property type="entry name" value="AB_hydrolase_fold"/>
</dbReference>
<gene>
    <name evidence="1" type="ORF">HNQ09_001407</name>
</gene>
<proteinExistence type="predicted"/>
<dbReference type="RefSeq" id="WP_184027209.1">
    <property type="nucleotide sequence ID" value="NZ_JACHFN010000004.1"/>
</dbReference>
<dbReference type="EMBL" id="JACHFN010000004">
    <property type="protein sequence ID" value="MBB5233969.1"/>
    <property type="molecule type" value="Genomic_DNA"/>
</dbReference>
<organism evidence="1 2">
    <name type="scientific">Deinococcus budaensis</name>
    <dbReference type="NCBI Taxonomy" id="1665626"/>
    <lineage>
        <taxon>Bacteria</taxon>
        <taxon>Thermotogati</taxon>
        <taxon>Deinococcota</taxon>
        <taxon>Deinococci</taxon>
        <taxon>Deinococcales</taxon>
        <taxon>Deinococcaceae</taxon>
        <taxon>Deinococcus</taxon>
    </lineage>
</organism>
<accession>A0A7W8GEP0</accession>
<evidence type="ECO:0000313" key="2">
    <source>
        <dbReference type="Proteomes" id="UP000525389"/>
    </source>
</evidence>
<name>A0A7W8GEP0_9DEIO</name>
<dbReference type="Proteomes" id="UP000525389">
    <property type="component" value="Unassembled WGS sequence"/>
</dbReference>
<keyword evidence="2" id="KW-1185">Reference proteome</keyword>
<evidence type="ECO:0000313" key="1">
    <source>
        <dbReference type="EMBL" id="MBB5233969.1"/>
    </source>
</evidence>
<evidence type="ECO:0008006" key="3">
    <source>
        <dbReference type="Google" id="ProtNLM"/>
    </source>
</evidence>
<protein>
    <recommendedName>
        <fullName evidence="3">Alpha/beta hydrolase</fullName>
    </recommendedName>
</protein>
<sequence>MTDVPAQHLQVVIADDGTMDPRSRAPFAAWAAALQQAQDGGEVPRVVLACHGGLVGEAAGRTFAAQVATTFPDDWSLTFLTRTGLADTLGQLLGGPVFAWLREGVRRVLAAFEALNPSLVPAGEPVTLQSLRGPVTVQPLRFGESGTGPVPDQTVDAVLQRVTGEEFEQHREAWAALGRPQDVPNRAALRAGLLRAASEARRLTARRARRRAPSWVGRLEPFAAAPQPAPDHLTLLTPSAVLDANAWDAYITEQVIRELFPLPRLLWARMKQRMAAMLEAGGAGDLVVSALGPLSGIRVALLGHSLGGILADGLIRAGQRRAAFGQRIGAVIFLAPANTLGAVLAAPPLPHARYALMGLVDAEERNETGQLPWLLSGLYPRTLLYLISNALEARRETPLFGMEKYAGSSPQLRAHFGQRLTLAWVPDPLLGVDQRTHSNFMGNPDVQAWIKAQL</sequence>